<feature type="compositionally biased region" description="Basic and acidic residues" evidence="1">
    <location>
        <begin position="208"/>
        <end position="222"/>
    </location>
</feature>
<name>A0A5C6YL58_9FLAO</name>
<comment type="caution">
    <text evidence="2">The sequence shown here is derived from an EMBL/GenBank/DDBJ whole genome shotgun (WGS) entry which is preliminary data.</text>
</comment>
<dbReference type="EMBL" id="VORU01000018">
    <property type="protein sequence ID" value="TXD67965.1"/>
    <property type="molecule type" value="Genomic_DNA"/>
</dbReference>
<dbReference type="PROSITE" id="PS51257">
    <property type="entry name" value="PROKAR_LIPOPROTEIN"/>
    <property type="match status" value="1"/>
</dbReference>
<organism evidence="2 3">
    <name type="scientific">Aequorivita lipolytica</name>
    <dbReference type="NCBI Taxonomy" id="153267"/>
    <lineage>
        <taxon>Bacteria</taxon>
        <taxon>Pseudomonadati</taxon>
        <taxon>Bacteroidota</taxon>
        <taxon>Flavobacteriia</taxon>
        <taxon>Flavobacteriales</taxon>
        <taxon>Flavobacteriaceae</taxon>
        <taxon>Aequorivita</taxon>
    </lineage>
</organism>
<gene>
    <name evidence="2" type="ORF">ESV24_14330</name>
</gene>
<keyword evidence="3" id="KW-1185">Reference proteome</keyword>
<dbReference type="RefSeq" id="WP_146743158.1">
    <property type="nucleotide sequence ID" value="NZ_CBCRZQ010000005.1"/>
</dbReference>
<dbReference type="AlphaFoldDB" id="A0A5C6YL58"/>
<feature type="compositionally biased region" description="Acidic residues" evidence="1">
    <location>
        <begin position="134"/>
        <end position="147"/>
    </location>
</feature>
<sequence length="296" mass="32580">MNKLIALIFCLPILLQSCNDGDIIITTFNFNEAKLESCGSSGSYVFYKVNPEALESLSLRLGVTDSLYKTEGTKPYIINGTTNFVNYRTYDGTLGANYFCSSIPPTSPKVTVDYFAASGIANLTTIFFYDDNDGVPFESEEEGDTDGDGIPNIYDEDDDGDNVPTVLELDILNADGDDNPLTAPLDTDNDGKPDYLDADDDGDGVLTRNEDKDRDLNPRNDVTDSSVGADYLNQAVAIDYMVNEYRPHQYTITKSVQIVLENLVLVSGEEEITQETLNMGTLENVETIPKKKKPAF</sequence>
<accession>A0A5C6YL58</accession>
<proteinExistence type="predicted"/>
<evidence type="ECO:0000313" key="3">
    <source>
        <dbReference type="Proteomes" id="UP000321945"/>
    </source>
</evidence>
<reference evidence="2 3" key="1">
    <citation type="submission" date="2019-08" db="EMBL/GenBank/DDBJ databases">
        <title>Genome of Aequorivita lipolytica Y10-2 (type strain).</title>
        <authorList>
            <person name="Bowman J.P."/>
        </authorList>
    </citation>
    <scope>NUCLEOTIDE SEQUENCE [LARGE SCALE GENOMIC DNA]</scope>
    <source>
        <strain evidence="2 3">Y10-2</strain>
    </source>
</reference>
<evidence type="ECO:0008006" key="4">
    <source>
        <dbReference type="Google" id="ProtNLM"/>
    </source>
</evidence>
<dbReference type="OrthoDB" id="1159446at2"/>
<feature type="region of interest" description="Disordered" evidence="1">
    <location>
        <begin position="134"/>
        <end position="161"/>
    </location>
</feature>
<protein>
    <recommendedName>
        <fullName evidence="4">Calcium-binding protein</fullName>
    </recommendedName>
</protein>
<evidence type="ECO:0000256" key="1">
    <source>
        <dbReference type="SAM" id="MobiDB-lite"/>
    </source>
</evidence>
<feature type="region of interest" description="Disordered" evidence="1">
    <location>
        <begin position="173"/>
        <end position="225"/>
    </location>
</feature>
<evidence type="ECO:0000313" key="2">
    <source>
        <dbReference type="EMBL" id="TXD67965.1"/>
    </source>
</evidence>
<dbReference type="Proteomes" id="UP000321945">
    <property type="component" value="Unassembled WGS sequence"/>
</dbReference>